<proteinExistence type="predicted"/>
<keyword evidence="3" id="KW-1185">Reference proteome</keyword>
<dbReference type="HOGENOM" id="CLU_1846984_0_0_1"/>
<organism evidence="3">
    <name type="scientific">Caenorhabditis remanei</name>
    <name type="common">Caenorhabditis vulgaris</name>
    <dbReference type="NCBI Taxonomy" id="31234"/>
    <lineage>
        <taxon>Eukaryota</taxon>
        <taxon>Metazoa</taxon>
        <taxon>Ecdysozoa</taxon>
        <taxon>Nematoda</taxon>
        <taxon>Chromadorea</taxon>
        <taxon>Rhabditida</taxon>
        <taxon>Rhabditina</taxon>
        <taxon>Rhabditomorpha</taxon>
        <taxon>Rhabditoidea</taxon>
        <taxon>Rhabditidae</taxon>
        <taxon>Peloderinae</taxon>
        <taxon>Caenorhabditis</taxon>
    </lineage>
</organism>
<reference evidence="2" key="1">
    <citation type="submission" date="2007-07" db="EMBL/GenBank/DDBJ databases">
        <title>PCAP assembly of the Caenorhabditis remanei genome.</title>
        <authorList>
            <consortium name="The Caenorhabditis remanei Sequencing Consortium"/>
            <person name="Wilson R.K."/>
        </authorList>
    </citation>
    <scope>NUCLEOTIDE SEQUENCE [LARGE SCALE GENOMIC DNA]</scope>
    <source>
        <strain evidence="2">PB4641</strain>
    </source>
</reference>
<dbReference type="InParanoid" id="E3N432"/>
<feature type="region of interest" description="Disordered" evidence="1">
    <location>
        <begin position="69"/>
        <end position="98"/>
    </location>
</feature>
<sequence length="166" mass="19158">MKYTWEEERKLVKLTLNAVNEYDPDSLVPERVFDVQEFRDAFPGRTPLGLCANVKEGVDGQYNYEFMPDEDRELDLEEHDEAEHEEQQQPDPQQPEPIRVRPTLRTFFFLLAQMVAQLGDDNDEHEEDNNVLADLSNQIAAINVNELDEGAMTDMISGFLTRGLQL</sequence>
<name>E3N432_CAERE</name>
<evidence type="ECO:0000256" key="1">
    <source>
        <dbReference type="SAM" id="MobiDB-lite"/>
    </source>
</evidence>
<dbReference type="AlphaFoldDB" id="E3N432"/>
<protein>
    <submittedName>
        <fullName evidence="2">Uncharacterized protein</fullName>
    </submittedName>
</protein>
<gene>
    <name evidence="2" type="ORF">CRE_24130</name>
</gene>
<evidence type="ECO:0000313" key="3">
    <source>
        <dbReference type="Proteomes" id="UP000008281"/>
    </source>
</evidence>
<dbReference type="Proteomes" id="UP000008281">
    <property type="component" value="Unassembled WGS sequence"/>
</dbReference>
<evidence type="ECO:0000313" key="2">
    <source>
        <dbReference type="EMBL" id="EFO85334.1"/>
    </source>
</evidence>
<feature type="compositionally biased region" description="Acidic residues" evidence="1">
    <location>
        <begin position="69"/>
        <end position="80"/>
    </location>
</feature>
<accession>E3N432</accession>
<dbReference type="EMBL" id="DS268523">
    <property type="protein sequence ID" value="EFO85334.1"/>
    <property type="molecule type" value="Genomic_DNA"/>
</dbReference>